<accession>A0A853JB27</accession>
<keyword evidence="1" id="KW-0812">Transmembrane</keyword>
<keyword evidence="1" id="KW-1133">Transmembrane helix</keyword>
<keyword evidence="3" id="KW-1185">Reference proteome</keyword>
<dbReference type="InterPro" id="IPR032314">
    <property type="entry name" value="DUF4845"/>
</dbReference>
<comment type="caution">
    <text evidence="2">The sequence shown here is derived from an EMBL/GenBank/DDBJ whole genome shotgun (WGS) entry which is preliminary data.</text>
</comment>
<name>A0A853JB27_9GAMM</name>
<organism evidence="2 3">
    <name type="scientific">Luteimonas salinisoli</name>
    <dbReference type="NCBI Taxonomy" id="2752307"/>
    <lineage>
        <taxon>Bacteria</taxon>
        <taxon>Pseudomonadati</taxon>
        <taxon>Pseudomonadota</taxon>
        <taxon>Gammaproteobacteria</taxon>
        <taxon>Lysobacterales</taxon>
        <taxon>Lysobacteraceae</taxon>
        <taxon>Luteimonas</taxon>
    </lineage>
</organism>
<proteinExistence type="predicted"/>
<evidence type="ECO:0000256" key="1">
    <source>
        <dbReference type="SAM" id="Phobius"/>
    </source>
</evidence>
<sequence>MKRTQKGMTLLSFVIVLAVVGFFAYVAMKLFPMYSEYYSVRAALKGLSDEAGIAQQDPARIQDLFFRRLYINYSENVKKEHVKLKRVDDGWQMDVQYEVRKPLVGNLDVVGKFQTTQMLTRGGGAAN</sequence>
<keyword evidence="1" id="KW-0472">Membrane</keyword>
<feature type="transmembrane region" description="Helical" evidence="1">
    <location>
        <begin position="7"/>
        <end position="28"/>
    </location>
</feature>
<dbReference type="RefSeq" id="WP_180677769.1">
    <property type="nucleotide sequence ID" value="NZ_JACCKA010000045.1"/>
</dbReference>
<evidence type="ECO:0000313" key="2">
    <source>
        <dbReference type="EMBL" id="NZA25972.1"/>
    </source>
</evidence>
<protein>
    <submittedName>
        <fullName evidence="2">DUF4845 domain-containing protein</fullName>
    </submittedName>
</protein>
<dbReference type="EMBL" id="JACCKA010000045">
    <property type="protein sequence ID" value="NZA25972.1"/>
    <property type="molecule type" value="Genomic_DNA"/>
</dbReference>
<dbReference type="Proteomes" id="UP000578091">
    <property type="component" value="Unassembled WGS sequence"/>
</dbReference>
<gene>
    <name evidence="2" type="ORF">H0E84_06205</name>
</gene>
<reference evidence="2 3" key="1">
    <citation type="submission" date="2020-07" db="EMBL/GenBank/DDBJ databases">
        <title>Luteimonas sp. SJ-92.</title>
        <authorList>
            <person name="Huang X.-X."/>
            <person name="Xu L."/>
            <person name="Sun J.-Q."/>
        </authorList>
    </citation>
    <scope>NUCLEOTIDE SEQUENCE [LARGE SCALE GENOMIC DNA]</scope>
    <source>
        <strain evidence="2 3">SJ-92</strain>
    </source>
</reference>
<dbReference type="Pfam" id="PF16137">
    <property type="entry name" value="DUF4845"/>
    <property type="match status" value="1"/>
</dbReference>
<evidence type="ECO:0000313" key="3">
    <source>
        <dbReference type="Proteomes" id="UP000578091"/>
    </source>
</evidence>
<dbReference type="AlphaFoldDB" id="A0A853JB27"/>